<dbReference type="RefSeq" id="WP_268920972.1">
    <property type="nucleotide sequence ID" value="NZ_JAFBFH010000011.1"/>
</dbReference>
<dbReference type="EMBL" id="JAFBFH010000011">
    <property type="protein sequence ID" value="MBM7715012.1"/>
    <property type="molecule type" value="Genomic_DNA"/>
</dbReference>
<sequence length="44" mass="5012">MVDESQMILKEVLQLVYEKGQEEGASLNQLLKDASELLHLLVKQ</sequence>
<keyword evidence="2" id="KW-1185">Reference proteome</keyword>
<accession>A0ABS2R5T3</accession>
<organism evidence="1 2">
    <name type="scientific">Siminovitchia thermophila</name>
    <dbReference type="NCBI Taxonomy" id="1245522"/>
    <lineage>
        <taxon>Bacteria</taxon>
        <taxon>Bacillati</taxon>
        <taxon>Bacillota</taxon>
        <taxon>Bacilli</taxon>
        <taxon>Bacillales</taxon>
        <taxon>Bacillaceae</taxon>
        <taxon>Siminovitchia</taxon>
    </lineage>
</organism>
<comment type="caution">
    <text evidence="1">The sequence shown here is derived from an EMBL/GenBank/DDBJ whole genome shotgun (WGS) entry which is preliminary data.</text>
</comment>
<evidence type="ECO:0000313" key="2">
    <source>
        <dbReference type="Proteomes" id="UP000823485"/>
    </source>
</evidence>
<evidence type="ECO:0000313" key="1">
    <source>
        <dbReference type="EMBL" id="MBM7715012.1"/>
    </source>
</evidence>
<reference evidence="1 2" key="1">
    <citation type="submission" date="2021-01" db="EMBL/GenBank/DDBJ databases">
        <title>Genomic Encyclopedia of Type Strains, Phase IV (KMG-IV): sequencing the most valuable type-strain genomes for metagenomic binning, comparative biology and taxonomic classification.</title>
        <authorList>
            <person name="Goeker M."/>
        </authorList>
    </citation>
    <scope>NUCLEOTIDE SEQUENCE [LARGE SCALE GENOMIC DNA]</scope>
    <source>
        <strain evidence="1 2">DSM 105453</strain>
    </source>
</reference>
<protein>
    <submittedName>
        <fullName evidence="1">Uncharacterized protein</fullName>
    </submittedName>
</protein>
<name>A0ABS2R5T3_9BACI</name>
<gene>
    <name evidence="1" type="ORF">JOC94_001984</name>
</gene>
<proteinExistence type="predicted"/>
<dbReference type="Proteomes" id="UP000823485">
    <property type="component" value="Unassembled WGS sequence"/>
</dbReference>